<evidence type="ECO:0000256" key="2">
    <source>
        <dbReference type="ARBA" id="ARBA00022553"/>
    </source>
</evidence>
<dbReference type="PANTHER" id="PTHR30181">
    <property type="entry name" value="MANNITOL PERMEASE IIC COMPONENT"/>
    <property type="match status" value="1"/>
</dbReference>
<evidence type="ECO:0000256" key="4">
    <source>
        <dbReference type="ARBA" id="ARBA00022679"/>
    </source>
</evidence>
<keyword evidence="9" id="KW-1185">Reference proteome</keyword>
<keyword evidence="3" id="KW-0762">Sugar transport</keyword>
<dbReference type="InterPro" id="IPR003501">
    <property type="entry name" value="PTS_EIIB_2/3"/>
</dbReference>
<dbReference type="SUPFAM" id="SSF52794">
    <property type="entry name" value="PTS system IIB component-like"/>
    <property type="match status" value="1"/>
</dbReference>
<dbReference type="RefSeq" id="WP_115219247.1">
    <property type="nucleotide sequence ID" value="NZ_UHIA01000004.1"/>
</dbReference>
<evidence type="ECO:0000259" key="7">
    <source>
        <dbReference type="Pfam" id="PF02302"/>
    </source>
</evidence>
<gene>
    <name evidence="8" type="primary">mtlA</name>
    <name evidence="8" type="ORF">NCTC10717_02163</name>
</gene>
<keyword evidence="5" id="KW-0598">Phosphotransferase system</keyword>
<dbReference type="OrthoDB" id="9814222at2"/>
<name>A0A380N1Q6_9GAMM</name>
<dbReference type="GO" id="GO:0009401">
    <property type="term" value="P:phosphoenolpyruvate-dependent sugar phosphotransferase system"/>
    <property type="evidence" value="ECO:0007669"/>
    <property type="project" value="UniProtKB-KW"/>
</dbReference>
<evidence type="ECO:0000256" key="5">
    <source>
        <dbReference type="ARBA" id="ARBA00022683"/>
    </source>
</evidence>
<dbReference type="GO" id="GO:0022872">
    <property type="term" value="F:protein-N(PI)-phosphohistidine-mannitol phosphotransferase system transmembrane transporter activity"/>
    <property type="evidence" value="ECO:0007669"/>
    <property type="project" value="InterPro"/>
</dbReference>
<evidence type="ECO:0000256" key="3">
    <source>
        <dbReference type="ARBA" id="ARBA00022597"/>
    </source>
</evidence>
<sequence length="145" mass="16270">MSQNNSIFLIVIALIIFAIIAIFFIRKTSAAKTNNPKELTLPNQKITLNSQDIIYVACDAGMGSSATGASMLRKKIQEADLPYQVKNLAINDLPENAKLVITHQDLTPRAQQRLPQATHLSLKHFLDRKFYEQLIYSLSNNQNLS</sequence>
<keyword evidence="6" id="KW-1133">Transmembrane helix</keyword>
<proteinExistence type="predicted"/>
<keyword evidence="1" id="KW-0813">Transport</keyword>
<feature type="domain" description="Phosphotransferase system EIIB component type 2/3" evidence="7">
    <location>
        <begin position="54"/>
        <end position="135"/>
    </location>
</feature>
<dbReference type="AlphaFoldDB" id="A0A380N1Q6"/>
<dbReference type="Proteomes" id="UP000254575">
    <property type="component" value="Unassembled WGS sequence"/>
</dbReference>
<dbReference type="GO" id="GO:0005886">
    <property type="term" value="C:plasma membrane"/>
    <property type="evidence" value="ECO:0007669"/>
    <property type="project" value="TreeGrafter"/>
</dbReference>
<dbReference type="Gene3D" id="3.40.50.2300">
    <property type="match status" value="1"/>
</dbReference>
<evidence type="ECO:0000256" key="6">
    <source>
        <dbReference type="SAM" id="Phobius"/>
    </source>
</evidence>
<accession>A0A380N1Q6</accession>
<organism evidence="8 9">
    <name type="scientific">Suttonella indologenes</name>
    <dbReference type="NCBI Taxonomy" id="13276"/>
    <lineage>
        <taxon>Bacteria</taxon>
        <taxon>Pseudomonadati</taxon>
        <taxon>Pseudomonadota</taxon>
        <taxon>Gammaproteobacteria</taxon>
        <taxon>Cardiobacteriales</taxon>
        <taxon>Cardiobacteriaceae</taxon>
        <taxon>Suttonella</taxon>
    </lineage>
</organism>
<evidence type="ECO:0000313" key="8">
    <source>
        <dbReference type="EMBL" id="SUO98414.1"/>
    </source>
</evidence>
<feature type="transmembrane region" description="Helical" evidence="6">
    <location>
        <begin position="6"/>
        <end position="25"/>
    </location>
</feature>
<dbReference type="InterPro" id="IPR029503">
    <property type="entry name" value="PTS_EIIB_mannitol"/>
</dbReference>
<dbReference type="Pfam" id="PF02302">
    <property type="entry name" value="PTS_IIB"/>
    <property type="match status" value="1"/>
</dbReference>
<keyword evidence="6" id="KW-0472">Membrane</keyword>
<dbReference type="GO" id="GO:0090563">
    <property type="term" value="F:protein-phosphocysteine-sugar phosphotransferase activity"/>
    <property type="evidence" value="ECO:0007669"/>
    <property type="project" value="TreeGrafter"/>
</dbReference>
<keyword evidence="2" id="KW-0597">Phosphoprotein</keyword>
<dbReference type="CDD" id="cd05567">
    <property type="entry name" value="PTS_IIB_mannitol"/>
    <property type="match status" value="1"/>
</dbReference>
<dbReference type="InterPro" id="IPR050893">
    <property type="entry name" value="Sugar_PTS"/>
</dbReference>
<evidence type="ECO:0000256" key="1">
    <source>
        <dbReference type="ARBA" id="ARBA00022448"/>
    </source>
</evidence>
<dbReference type="InterPro" id="IPR036095">
    <property type="entry name" value="PTS_EIIB-like_sf"/>
</dbReference>
<dbReference type="EMBL" id="UHIA01000004">
    <property type="protein sequence ID" value="SUO98414.1"/>
    <property type="molecule type" value="Genomic_DNA"/>
</dbReference>
<dbReference type="PANTHER" id="PTHR30181:SF2">
    <property type="entry name" value="PTS SYSTEM MANNITOL-SPECIFIC EIICBA COMPONENT"/>
    <property type="match status" value="1"/>
</dbReference>
<evidence type="ECO:0000313" key="9">
    <source>
        <dbReference type="Proteomes" id="UP000254575"/>
    </source>
</evidence>
<keyword evidence="4" id="KW-0808">Transferase</keyword>
<keyword evidence="6" id="KW-0812">Transmembrane</keyword>
<protein>
    <submittedName>
        <fullName evidence="8">EIICBA-Mtl</fullName>
    </submittedName>
</protein>
<reference evidence="8 9" key="1">
    <citation type="submission" date="2018-06" db="EMBL/GenBank/DDBJ databases">
        <authorList>
            <consortium name="Pathogen Informatics"/>
            <person name="Doyle S."/>
        </authorList>
    </citation>
    <scope>NUCLEOTIDE SEQUENCE [LARGE SCALE GENOMIC DNA]</scope>
    <source>
        <strain evidence="8 9">NCTC10717</strain>
    </source>
</reference>